<dbReference type="Proteomes" id="UP000031637">
    <property type="component" value="Chromosome"/>
</dbReference>
<dbReference type="Gene3D" id="3.30.200.20">
    <property type="entry name" value="Phosphorylase Kinase, domain 1"/>
    <property type="match status" value="1"/>
</dbReference>
<name>W0SIQ6_9PROT</name>
<gene>
    <name evidence="3" type="ORF">SUTH_03014</name>
</gene>
<dbReference type="InterPro" id="IPR011009">
    <property type="entry name" value="Kinase-like_dom_sf"/>
</dbReference>
<accession>W0SIQ6</accession>
<comment type="similarity">
    <text evidence="1 2">Belongs to the fructosamine kinase family.</text>
</comment>
<dbReference type="Pfam" id="PF03881">
    <property type="entry name" value="Fructosamin_kin"/>
    <property type="match status" value="1"/>
</dbReference>
<dbReference type="PIRSF" id="PIRSF006221">
    <property type="entry name" value="Ketosamine-3-kinase"/>
    <property type="match status" value="1"/>
</dbReference>
<dbReference type="STRING" id="1223802.SUTH_03014"/>
<dbReference type="InterPro" id="IPR016477">
    <property type="entry name" value="Fructo-/Ketosamine-3-kinase"/>
</dbReference>
<evidence type="ECO:0000256" key="2">
    <source>
        <dbReference type="PIRNR" id="PIRNR006221"/>
    </source>
</evidence>
<proteinExistence type="inferred from homology"/>
<evidence type="ECO:0000313" key="3">
    <source>
        <dbReference type="EMBL" id="BAO30792.1"/>
    </source>
</evidence>
<organism evidence="3 4">
    <name type="scientific">Sulfuritalea hydrogenivorans sk43H</name>
    <dbReference type="NCBI Taxonomy" id="1223802"/>
    <lineage>
        <taxon>Bacteria</taxon>
        <taxon>Pseudomonadati</taxon>
        <taxon>Pseudomonadota</taxon>
        <taxon>Betaproteobacteria</taxon>
        <taxon>Nitrosomonadales</taxon>
        <taxon>Sterolibacteriaceae</taxon>
        <taxon>Sulfuritalea</taxon>
    </lineage>
</organism>
<dbReference type="GO" id="GO:0016301">
    <property type="term" value="F:kinase activity"/>
    <property type="evidence" value="ECO:0007669"/>
    <property type="project" value="UniProtKB-UniRule"/>
</dbReference>
<dbReference type="PANTHER" id="PTHR12149">
    <property type="entry name" value="FRUCTOSAMINE 3 KINASE-RELATED PROTEIN"/>
    <property type="match status" value="1"/>
</dbReference>
<keyword evidence="2" id="KW-0808">Transferase</keyword>
<dbReference type="SUPFAM" id="SSF56112">
    <property type="entry name" value="Protein kinase-like (PK-like)"/>
    <property type="match status" value="1"/>
</dbReference>
<evidence type="ECO:0000256" key="1">
    <source>
        <dbReference type="ARBA" id="ARBA00009460"/>
    </source>
</evidence>
<reference evidence="3 4" key="1">
    <citation type="journal article" date="2014" name="Syst. Appl. Microbiol.">
        <title>Complete genomes of freshwater sulfur oxidizers Sulfuricella denitrificans skB26 and Sulfuritalea hydrogenivorans sk43H: genetic insights into the sulfur oxidation pathway of betaproteobacteria.</title>
        <authorList>
            <person name="Watanabe T."/>
            <person name="Kojima H."/>
            <person name="Fukui M."/>
        </authorList>
    </citation>
    <scope>NUCLEOTIDE SEQUENCE [LARGE SCALE GENOMIC DNA]</scope>
    <source>
        <strain evidence="3">DSM22779</strain>
    </source>
</reference>
<keyword evidence="4" id="KW-1185">Reference proteome</keyword>
<dbReference type="HOGENOM" id="CLU_036517_0_1_4"/>
<dbReference type="KEGG" id="shd:SUTH_03014"/>
<protein>
    <submittedName>
        <fullName evidence="3">Fructosamine kinase</fullName>
    </submittedName>
</protein>
<evidence type="ECO:0000313" key="4">
    <source>
        <dbReference type="Proteomes" id="UP000031637"/>
    </source>
</evidence>
<dbReference type="RefSeq" id="WP_041100379.1">
    <property type="nucleotide sequence ID" value="NZ_AP012547.1"/>
</dbReference>
<dbReference type="AlphaFoldDB" id="W0SIQ6"/>
<dbReference type="Gene3D" id="3.90.1200.10">
    <property type="match status" value="1"/>
</dbReference>
<dbReference type="EMBL" id="AP012547">
    <property type="protein sequence ID" value="BAO30792.1"/>
    <property type="molecule type" value="Genomic_DNA"/>
</dbReference>
<keyword evidence="2 3" id="KW-0418">Kinase</keyword>
<dbReference type="PANTHER" id="PTHR12149:SF8">
    <property type="entry name" value="PROTEIN-RIBULOSAMINE 3-KINASE"/>
    <property type="match status" value="1"/>
</dbReference>
<sequence length="296" mass="32120">MGAVEVDAIAAAIAKRSGTSFTPSSVSPVGGGSIHRAWHLTDGVRHYFVKVGAGGTAPMFAAEALALQTISHAAVVRTPTVVAMESTETLAFLVLEHLELAALDQPGGARLGSALAQLHRITGDAFGWDGDNFIGATPQINTPHRSWPHFFGERRLRPQLQLALQNGMDKALVAKGDAIIERIGGLFISYQPLPSLLHGDLWSGNAAQCDDAPVIFDPASYYGDRETDIAMAELFGGFPTSFFAAYRTAWPLDSGYEARKPLYNLYHILNHFNLFGSAYLGQAQRMIERLLKELRR</sequence>